<dbReference type="GO" id="GO:0008168">
    <property type="term" value="F:methyltransferase activity"/>
    <property type="evidence" value="ECO:0007669"/>
    <property type="project" value="UniProtKB-KW"/>
</dbReference>
<keyword evidence="2" id="KW-0489">Methyltransferase</keyword>
<gene>
    <name evidence="2" type="ORF">IAA48_05740</name>
</gene>
<dbReference type="PANTHER" id="PTHR34203:SF15">
    <property type="entry name" value="SLL1173 PROTEIN"/>
    <property type="match status" value="1"/>
</dbReference>
<dbReference type="Gene3D" id="3.40.50.150">
    <property type="entry name" value="Vaccinia Virus protein VP39"/>
    <property type="match status" value="1"/>
</dbReference>
<evidence type="ECO:0000313" key="3">
    <source>
        <dbReference type="Proteomes" id="UP000824205"/>
    </source>
</evidence>
<name>A0A9D1UGQ7_9FIRM</name>
<dbReference type="InterPro" id="IPR029063">
    <property type="entry name" value="SAM-dependent_MTases_sf"/>
</dbReference>
<proteinExistence type="predicted"/>
<reference evidence="2" key="2">
    <citation type="submission" date="2021-04" db="EMBL/GenBank/DDBJ databases">
        <authorList>
            <person name="Gilroy R."/>
        </authorList>
    </citation>
    <scope>NUCLEOTIDE SEQUENCE</scope>
    <source>
        <strain evidence="2">421</strain>
    </source>
</reference>
<feature type="domain" description="Methyltransferase FkbM" evidence="1">
    <location>
        <begin position="185"/>
        <end position="316"/>
    </location>
</feature>
<dbReference type="NCBIfam" id="TIGR01444">
    <property type="entry name" value="fkbM_fam"/>
    <property type="match status" value="1"/>
</dbReference>
<dbReference type="GO" id="GO:0032259">
    <property type="term" value="P:methylation"/>
    <property type="evidence" value="ECO:0007669"/>
    <property type="project" value="UniProtKB-KW"/>
</dbReference>
<dbReference type="InterPro" id="IPR006342">
    <property type="entry name" value="FkbM_mtfrase"/>
</dbReference>
<dbReference type="Pfam" id="PF05050">
    <property type="entry name" value="Methyltransf_21"/>
    <property type="match status" value="1"/>
</dbReference>
<dbReference type="SUPFAM" id="SSF53335">
    <property type="entry name" value="S-adenosyl-L-methionine-dependent methyltransferases"/>
    <property type="match status" value="1"/>
</dbReference>
<dbReference type="Proteomes" id="UP000824205">
    <property type="component" value="Unassembled WGS sequence"/>
</dbReference>
<dbReference type="AlphaFoldDB" id="A0A9D1UGQ7"/>
<comment type="caution">
    <text evidence="2">The sequence shown here is derived from an EMBL/GenBank/DDBJ whole genome shotgun (WGS) entry which is preliminary data.</text>
</comment>
<dbReference type="EMBL" id="DXGE01000024">
    <property type="protein sequence ID" value="HIW85981.1"/>
    <property type="molecule type" value="Genomic_DNA"/>
</dbReference>
<keyword evidence="2" id="KW-0808">Transferase</keyword>
<reference evidence="2" key="1">
    <citation type="journal article" date="2021" name="PeerJ">
        <title>Extensive microbial diversity within the chicken gut microbiome revealed by metagenomics and culture.</title>
        <authorList>
            <person name="Gilroy R."/>
            <person name="Ravi A."/>
            <person name="Getino M."/>
            <person name="Pursley I."/>
            <person name="Horton D.L."/>
            <person name="Alikhan N.F."/>
            <person name="Baker D."/>
            <person name="Gharbi K."/>
            <person name="Hall N."/>
            <person name="Watson M."/>
            <person name="Adriaenssens E.M."/>
            <person name="Foster-Nyarko E."/>
            <person name="Jarju S."/>
            <person name="Secka A."/>
            <person name="Antonio M."/>
            <person name="Oren A."/>
            <person name="Chaudhuri R.R."/>
            <person name="La Ragione R."/>
            <person name="Hildebrand F."/>
            <person name="Pallen M.J."/>
        </authorList>
    </citation>
    <scope>NUCLEOTIDE SEQUENCE</scope>
    <source>
        <strain evidence="2">421</strain>
    </source>
</reference>
<dbReference type="InterPro" id="IPR052514">
    <property type="entry name" value="SAM-dependent_MTase"/>
</dbReference>
<protein>
    <submittedName>
        <fullName evidence="2">FkbM family methyltransferase</fullName>
    </submittedName>
</protein>
<evidence type="ECO:0000259" key="1">
    <source>
        <dbReference type="Pfam" id="PF05050"/>
    </source>
</evidence>
<accession>A0A9D1UGQ7</accession>
<dbReference type="PANTHER" id="PTHR34203">
    <property type="entry name" value="METHYLTRANSFERASE, FKBM FAMILY PROTEIN"/>
    <property type="match status" value="1"/>
</dbReference>
<sequence length="355" mass="40050">MKLELRETDSWDFLLNDKKPVAVYGMGDAAEKIIAVLNEKGIQVSEIFASDDFVRGQSFLGIKVLTYREVCERLPDFNVVLGFATRLSDVIENIKKIAIEHRVIAPDIPVAGGGLFTGKYFAEHKSEFEKVYSLLADDESRRVYENVLRFKISGRIEYLLNCATQDKNVIYRDILKLGAHEKIIDAGAYDGDTIREFTAYTKGKYTHITALEPDAKNFKKLTKNTAQMENIRLINAAAWDKKDTLIFSAKAGRNSKLSAEGNTVEAIDMDSITTGGATLIKMDIEGAELKALCGSEKTIKKYTPKLYVCAYHRNEDMFALPLKILDINPNYDIYFRHSVYIPAWESNFYCVAKEG</sequence>
<organism evidence="2 3">
    <name type="scientific">Candidatus Eubacterium faecipullorum</name>
    <dbReference type="NCBI Taxonomy" id="2838571"/>
    <lineage>
        <taxon>Bacteria</taxon>
        <taxon>Bacillati</taxon>
        <taxon>Bacillota</taxon>
        <taxon>Clostridia</taxon>
        <taxon>Eubacteriales</taxon>
        <taxon>Eubacteriaceae</taxon>
        <taxon>Eubacterium</taxon>
    </lineage>
</organism>
<evidence type="ECO:0000313" key="2">
    <source>
        <dbReference type="EMBL" id="HIW85981.1"/>
    </source>
</evidence>